<comment type="subcellular location">
    <subcellularLocation>
        <location evidence="1">Membrane</location>
        <topology evidence="1">Multi-pass membrane protein</topology>
    </subcellularLocation>
</comment>
<feature type="transmembrane region" description="Helical" evidence="7">
    <location>
        <begin position="884"/>
        <end position="905"/>
    </location>
</feature>
<feature type="transmembrane region" description="Helical" evidence="7">
    <location>
        <begin position="726"/>
        <end position="744"/>
    </location>
</feature>
<feature type="transmembrane region" description="Helical" evidence="7">
    <location>
        <begin position="496"/>
        <end position="529"/>
    </location>
</feature>
<keyword evidence="5 7" id="KW-0472">Membrane</keyword>
<evidence type="ECO:0000256" key="7">
    <source>
        <dbReference type="SAM" id="Phobius"/>
    </source>
</evidence>
<dbReference type="Proteomes" id="UP001487740">
    <property type="component" value="Unassembled WGS sequence"/>
</dbReference>
<feature type="transmembrane region" description="Helical" evidence="7">
    <location>
        <begin position="189"/>
        <end position="206"/>
    </location>
</feature>
<evidence type="ECO:0000256" key="3">
    <source>
        <dbReference type="ARBA" id="ARBA00022692"/>
    </source>
</evidence>
<feature type="transmembrane region" description="Helical" evidence="7">
    <location>
        <begin position="775"/>
        <end position="793"/>
    </location>
</feature>
<dbReference type="GO" id="GO:0016020">
    <property type="term" value="C:membrane"/>
    <property type="evidence" value="ECO:0007669"/>
    <property type="project" value="UniProtKB-SubCell"/>
</dbReference>
<accession>A0AAW0UPM8</accession>
<feature type="transmembrane region" description="Helical" evidence="7">
    <location>
        <begin position="697"/>
        <end position="720"/>
    </location>
</feature>
<feature type="compositionally biased region" description="Basic and acidic residues" evidence="6">
    <location>
        <begin position="352"/>
        <end position="367"/>
    </location>
</feature>
<feature type="transmembrane region" description="Helical" evidence="7">
    <location>
        <begin position="72"/>
        <end position="89"/>
    </location>
</feature>
<keyword evidence="3 7" id="KW-0812">Transmembrane</keyword>
<evidence type="ECO:0000256" key="6">
    <source>
        <dbReference type="SAM" id="MobiDB-lite"/>
    </source>
</evidence>
<evidence type="ECO:0000313" key="9">
    <source>
        <dbReference type="Proteomes" id="UP001487740"/>
    </source>
</evidence>
<comment type="similarity">
    <text evidence="2">Belongs to the autoinducer-2 exporter (AI-2E) (TC 2.A.86) family.</text>
</comment>
<evidence type="ECO:0000256" key="1">
    <source>
        <dbReference type="ARBA" id="ARBA00004141"/>
    </source>
</evidence>
<feature type="transmembrane region" description="Helical" evidence="7">
    <location>
        <begin position="101"/>
        <end position="123"/>
    </location>
</feature>
<evidence type="ECO:0000256" key="2">
    <source>
        <dbReference type="ARBA" id="ARBA00009773"/>
    </source>
</evidence>
<dbReference type="PANTHER" id="PTHR21716">
    <property type="entry name" value="TRANSMEMBRANE PROTEIN"/>
    <property type="match status" value="1"/>
</dbReference>
<evidence type="ECO:0008006" key="10">
    <source>
        <dbReference type="Google" id="ProtNLM"/>
    </source>
</evidence>
<comment type="caution">
    <text evidence="8">The sequence shown here is derived from an EMBL/GenBank/DDBJ whole genome shotgun (WGS) entry which is preliminary data.</text>
</comment>
<dbReference type="InterPro" id="IPR002549">
    <property type="entry name" value="AI-2E-like"/>
</dbReference>
<dbReference type="PANTHER" id="PTHR21716:SF4">
    <property type="entry name" value="TRANSMEMBRANE PROTEIN 245"/>
    <property type="match status" value="1"/>
</dbReference>
<evidence type="ECO:0000256" key="5">
    <source>
        <dbReference type="ARBA" id="ARBA00023136"/>
    </source>
</evidence>
<feature type="transmembrane region" description="Helical" evidence="7">
    <location>
        <begin position="129"/>
        <end position="153"/>
    </location>
</feature>
<reference evidence="8 9" key="1">
    <citation type="submission" date="2023-03" db="EMBL/GenBank/DDBJ databases">
        <title>High-quality genome of Scylla paramamosain provides insights in environmental adaptation.</title>
        <authorList>
            <person name="Zhang L."/>
        </authorList>
    </citation>
    <scope>NUCLEOTIDE SEQUENCE [LARGE SCALE GENOMIC DNA]</scope>
    <source>
        <strain evidence="8">LZ_2023a</strain>
        <tissue evidence="8">Muscle</tissue>
    </source>
</reference>
<evidence type="ECO:0000313" key="8">
    <source>
        <dbReference type="EMBL" id="KAK8400800.1"/>
    </source>
</evidence>
<dbReference type="AlphaFoldDB" id="A0AAW0UPM8"/>
<feature type="transmembrane region" description="Helical" evidence="7">
    <location>
        <begin position="165"/>
        <end position="183"/>
    </location>
</feature>
<keyword evidence="9" id="KW-1185">Reference proteome</keyword>
<feature type="transmembrane region" description="Helical" evidence="7">
    <location>
        <begin position="841"/>
        <end position="864"/>
    </location>
</feature>
<proteinExistence type="inferred from homology"/>
<sequence length="933" mass="100475">MSLYGESARSPLEHVWRQFVPQGYDQALRNAFYNVAAIVFVGCVAAAAWSVYMIFPVSGAMTFDLPCLLQPFVQPLLWAVLCGSLLHPAKHTVTKWTRDWLAEVQTSHGLLSVAVAFLPLRLVDTVSEFVGRFVVAHVKSVVTVTVILPLLYIVIHHTPTVLSSLAYSILSCLITITTTVVTVITTNGYISLTLVTGYLVAVVFFWTDKSSQVLGRFSVLVWLVAAAGLAGMWPAGSVVLFLVMCALLLAGLCTEVLDVQAHLKAQKEEDVSLVEAMLAVCRGDEEKEQQQKQQELEATPAIKIVEEDEDESQSHTLSPVAEEEEGGEGRFNTSTPPDAIPACPKPPVGTSESKKEVEEVQEKEKDTSAPTPGPETPRPKVLLSAGGHTMHQTQSHVEENGSNIYLKGVFVGCILVELWRHNYLLPLLPTAMIYYGIKKLASRYLMWSAKNGSVVANMMCAVRSKVGGFLGLRRPALLPAPIRGVAKLLMRTDNQAVVVLVAAVDALVTLFVILTVIFFAVTASIYLAVQIQGESMALISLGSQVINSTVVNNPQFLALLPEGLGEVVTSALDEGYLYGRQWIATMLVEGEDGHTTINASKVVRGMLGETDDVKAEQLEKQVVELWDRVYQAWVVAHPQTVSPGPVVTSEAVAMSFDSLMEGLKHSPDSAMGGVSLSLVSEVVGDNLGTVMSVLESVWGLLLGNLSLALSALTAVASLLLGGSLSILNALISVVVFMSSLFYVLSASGSVYKPVAVIVNLAPGQMTHLGKAVEDAVNGVFIASLKMGAFYGMWTWLLHSLFSVNIVYIPSVLGAVFGAVPLVGTYWAAFPGALELFWHRESPWLAGLLLVAQLLPMSCVDTAIYADIKGGSHPYLTGLAVAGGVFYWGVQGAILGPLLLCILKVATNMYSTLIQSPADITRRFAKLRRNPTIN</sequence>
<feature type="region of interest" description="Disordered" evidence="6">
    <location>
        <begin position="305"/>
        <end position="395"/>
    </location>
</feature>
<feature type="transmembrane region" description="Helical" evidence="7">
    <location>
        <begin position="31"/>
        <end position="52"/>
    </location>
</feature>
<protein>
    <recommendedName>
        <fullName evidence="10">Transmembrane protein 245</fullName>
    </recommendedName>
</protein>
<gene>
    <name evidence="8" type="ORF">O3P69_002533</name>
</gene>
<evidence type="ECO:0000256" key="4">
    <source>
        <dbReference type="ARBA" id="ARBA00022989"/>
    </source>
</evidence>
<keyword evidence="4 7" id="KW-1133">Transmembrane helix</keyword>
<feature type="transmembrane region" description="Helical" evidence="7">
    <location>
        <begin position="805"/>
        <end position="829"/>
    </location>
</feature>
<name>A0AAW0UPM8_SCYPA</name>
<feature type="transmembrane region" description="Helical" evidence="7">
    <location>
        <begin position="213"/>
        <end position="233"/>
    </location>
</feature>
<organism evidence="8 9">
    <name type="scientific">Scylla paramamosain</name>
    <name type="common">Mud crab</name>
    <dbReference type="NCBI Taxonomy" id="85552"/>
    <lineage>
        <taxon>Eukaryota</taxon>
        <taxon>Metazoa</taxon>
        <taxon>Ecdysozoa</taxon>
        <taxon>Arthropoda</taxon>
        <taxon>Crustacea</taxon>
        <taxon>Multicrustacea</taxon>
        <taxon>Malacostraca</taxon>
        <taxon>Eumalacostraca</taxon>
        <taxon>Eucarida</taxon>
        <taxon>Decapoda</taxon>
        <taxon>Pleocyemata</taxon>
        <taxon>Brachyura</taxon>
        <taxon>Eubrachyura</taxon>
        <taxon>Portunoidea</taxon>
        <taxon>Portunidae</taxon>
        <taxon>Portuninae</taxon>
        <taxon>Scylla</taxon>
    </lineage>
</organism>
<dbReference type="EMBL" id="JARAKH010000009">
    <property type="protein sequence ID" value="KAK8400800.1"/>
    <property type="molecule type" value="Genomic_DNA"/>
</dbReference>